<evidence type="ECO:0000313" key="3">
    <source>
        <dbReference type="Proteomes" id="UP000613193"/>
    </source>
</evidence>
<gene>
    <name evidence="2" type="ORF">I5M19_09385</name>
</gene>
<sequence>MRYSEWRNLTPEEKKNTSWKKHPHIRTATIFSILFAIVFAVFLLRVFQNRRIHVNRKPNDKEAFAIAKEFVKQKLKQPSTSVFPKNDFTSTIDTATNSYQVRSTLKTLNDDGKMVRSEWKVNLIYTGGDWADKKSWQLKDVTIAHN</sequence>
<feature type="transmembrane region" description="Helical" evidence="1">
    <location>
        <begin position="28"/>
        <end position="47"/>
    </location>
</feature>
<organism evidence="2 3">
    <name type="scientific">Mucilaginibacter segetis</name>
    <dbReference type="NCBI Taxonomy" id="2793071"/>
    <lineage>
        <taxon>Bacteria</taxon>
        <taxon>Pseudomonadati</taxon>
        <taxon>Bacteroidota</taxon>
        <taxon>Sphingobacteriia</taxon>
        <taxon>Sphingobacteriales</taxon>
        <taxon>Sphingobacteriaceae</taxon>
        <taxon>Mucilaginibacter</taxon>
    </lineage>
</organism>
<keyword evidence="1" id="KW-1133">Transmembrane helix</keyword>
<dbReference type="RefSeq" id="WP_200065944.1">
    <property type="nucleotide sequence ID" value="NZ_JAEHFW010000001.1"/>
</dbReference>
<keyword evidence="1" id="KW-0812">Transmembrane</keyword>
<comment type="caution">
    <text evidence="2">The sequence shown here is derived from an EMBL/GenBank/DDBJ whole genome shotgun (WGS) entry which is preliminary data.</text>
</comment>
<evidence type="ECO:0000256" key="1">
    <source>
        <dbReference type="SAM" id="Phobius"/>
    </source>
</evidence>
<keyword evidence="3" id="KW-1185">Reference proteome</keyword>
<protein>
    <recommendedName>
        <fullName evidence="4">Cytochrome oxidase complex assembly protein 1</fullName>
    </recommendedName>
</protein>
<keyword evidence="1" id="KW-0472">Membrane</keyword>
<reference evidence="2" key="1">
    <citation type="submission" date="2020-12" db="EMBL/GenBank/DDBJ databases">
        <title>Bacterial novel species Mucilaginibacter sp. SD-g isolated from soil.</title>
        <authorList>
            <person name="Jung H.-Y."/>
        </authorList>
    </citation>
    <scope>NUCLEOTIDE SEQUENCE</scope>
    <source>
        <strain evidence="2">SD-g</strain>
    </source>
</reference>
<proteinExistence type="predicted"/>
<evidence type="ECO:0000313" key="2">
    <source>
        <dbReference type="EMBL" id="MBK0379519.1"/>
    </source>
</evidence>
<dbReference type="AlphaFoldDB" id="A0A934PRM6"/>
<dbReference type="Proteomes" id="UP000613193">
    <property type="component" value="Unassembled WGS sequence"/>
</dbReference>
<evidence type="ECO:0008006" key="4">
    <source>
        <dbReference type="Google" id="ProtNLM"/>
    </source>
</evidence>
<name>A0A934PRM6_9SPHI</name>
<dbReference type="EMBL" id="JAEHFW010000001">
    <property type="protein sequence ID" value="MBK0379519.1"/>
    <property type="molecule type" value="Genomic_DNA"/>
</dbReference>
<accession>A0A934PRM6</accession>